<evidence type="ECO:0000313" key="10">
    <source>
        <dbReference type="Proteomes" id="UP001301958"/>
    </source>
</evidence>
<dbReference type="Proteomes" id="UP001301958">
    <property type="component" value="Unassembled WGS sequence"/>
</dbReference>
<evidence type="ECO:0000259" key="7">
    <source>
        <dbReference type="Pfam" id="PF01431"/>
    </source>
</evidence>
<evidence type="ECO:0000313" key="9">
    <source>
        <dbReference type="EMBL" id="KAK4220486.1"/>
    </source>
</evidence>
<comment type="caution">
    <text evidence="9">The sequence shown here is derived from an EMBL/GenBank/DDBJ whole genome shotgun (WGS) entry which is preliminary data.</text>
</comment>
<evidence type="ECO:0000256" key="3">
    <source>
        <dbReference type="ARBA" id="ARBA00022723"/>
    </source>
</evidence>
<dbReference type="Pfam" id="PF01431">
    <property type="entry name" value="Peptidase_M13"/>
    <property type="match status" value="1"/>
</dbReference>
<evidence type="ECO:0000256" key="4">
    <source>
        <dbReference type="ARBA" id="ARBA00022801"/>
    </source>
</evidence>
<dbReference type="InterPro" id="IPR042089">
    <property type="entry name" value="Peptidase_M13_dom_2"/>
</dbReference>
<reference evidence="9" key="2">
    <citation type="submission" date="2023-05" db="EMBL/GenBank/DDBJ databases">
        <authorList>
            <consortium name="Lawrence Berkeley National Laboratory"/>
            <person name="Steindorff A."/>
            <person name="Hensen N."/>
            <person name="Bonometti L."/>
            <person name="Westerberg I."/>
            <person name="Brannstrom I.O."/>
            <person name="Guillou S."/>
            <person name="Cros-Aarteil S."/>
            <person name="Calhoun S."/>
            <person name="Haridas S."/>
            <person name="Kuo A."/>
            <person name="Mondo S."/>
            <person name="Pangilinan J."/>
            <person name="Riley R."/>
            <person name="Labutti K."/>
            <person name="Andreopoulos B."/>
            <person name="Lipzen A."/>
            <person name="Chen C."/>
            <person name="Yanf M."/>
            <person name="Daum C."/>
            <person name="Ng V."/>
            <person name="Clum A."/>
            <person name="Ohm R."/>
            <person name="Martin F."/>
            <person name="Silar P."/>
            <person name="Natvig D."/>
            <person name="Lalanne C."/>
            <person name="Gautier V."/>
            <person name="Ament-Velasquez S.L."/>
            <person name="Kruys A."/>
            <person name="Hutchinson M.I."/>
            <person name="Powell A.J."/>
            <person name="Barry K."/>
            <person name="Miller A.N."/>
            <person name="Grigoriev I.V."/>
            <person name="Debuchy R."/>
            <person name="Gladieux P."/>
            <person name="Thoren M.H."/>
            <person name="Johannesson H."/>
        </authorList>
    </citation>
    <scope>NUCLEOTIDE SEQUENCE</scope>
    <source>
        <strain evidence="9">CBS 990.96</strain>
    </source>
</reference>
<dbReference type="InterPro" id="IPR008753">
    <property type="entry name" value="Peptidase_M13_N"/>
</dbReference>
<dbReference type="InterPro" id="IPR018497">
    <property type="entry name" value="Peptidase_M13_C"/>
</dbReference>
<proteinExistence type="predicted"/>
<dbReference type="PANTHER" id="PTHR11733">
    <property type="entry name" value="ZINC METALLOPROTEASE FAMILY M13 NEPRILYSIN-RELATED"/>
    <property type="match status" value="1"/>
</dbReference>
<dbReference type="InterPro" id="IPR024079">
    <property type="entry name" value="MetalloPept_cat_dom_sf"/>
</dbReference>
<dbReference type="AlphaFoldDB" id="A0AAN6YM10"/>
<feature type="domain" description="Peptidase M13 C-terminal" evidence="7">
    <location>
        <begin position="491"/>
        <end position="692"/>
    </location>
</feature>
<dbReference type="PRINTS" id="PR00786">
    <property type="entry name" value="NEPRILYSIN"/>
</dbReference>
<evidence type="ECO:0000256" key="1">
    <source>
        <dbReference type="ARBA" id="ARBA00001947"/>
    </source>
</evidence>
<keyword evidence="3" id="KW-0479">Metal-binding</keyword>
<keyword evidence="10" id="KW-1185">Reference proteome</keyword>
<dbReference type="GO" id="GO:0005886">
    <property type="term" value="C:plasma membrane"/>
    <property type="evidence" value="ECO:0007669"/>
    <property type="project" value="TreeGrafter"/>
</dbReference>
<reference evidence="9" key="1">
    <citation type="journal article" date="2023" name="Mol. Phylogenet. Evol.">
        <title>Genome-scale phylogeny and comparative genomics of the fungal order Sordariales.</title>
        <authorList>
            <person name="Hensen N."/>
            <person name="Bonometti L."/>
            <person name="Westerberg I."/>
            <person name="Brannstrom I.O."/>
            <person name="Guillou S."/>
            <person name="Cros-Aarteil S."/>
            <person name="Calhoun S."/>
            <person name="Haridas S."/>
            <person name="Kuo A."/>
            <person name="Mondo S."/>
            <person name="Pangilinan J."/>
            <person name="Riley R."/>
            <person name="LaButti K."/>
            <person name="Andreopoulos B."/>
            <person name="Lipzen A."/>
            <person name="Chen C."/>
            <person name="Yan M."/>
            <person name="Daum C."/>
            <person name="Ng V."/>
            <person name="Clum A."/>
            <person name="Steindorff A."/>
            <person name="Ohm R.A."/>
            <person name="Martin F."/>
            <person name="Silar P."/>
            <person name="Natvig D.O."/>
            <person name="Lalanne C."/>
            <person name="Gautier V."/>
            <person name="Ament-Velasquez S.L."/>
            <person name="Kruys A."/>
            <person name="Hutchinson M.I."/>
            <person name="Powell A.J."/>
            <person name="Barry K."/>
            <person name="Miller A.N."/>
            <person name="Grigoriev I.V."/>
            <person name="Debuchy R."/>
            <person name="Gladieux P."/>
            <person name="Hiltunen Thoren M."/>
            <person name="Johannesson H."/>
        </authorList>
    </citation>
    <scope>NUCLEOTIDE SEQUENCE</scope>
    <source>
        <strain evidence="9">CBS 990.96</strain>
    </source>
</reference>
<dbReference type="CDD" id="cd08662">
    <property type="entry name" value="M13"/>
    <property type="match status" value="1"/>
</dbReference>
<dbReference type="GO" id="GO:0016485">
    <property type="term" value="P:protein processing"/>
    <property type="evidence" value="ECO:0007669"/>
    <property type="project" value="TreeGrafter"/>
</dbReference>
<evidence type="ECO:0000256" key="5">
    <source>
        <dbReference type="ARBA" id="ARBA00022833"/>
    </source>
</evidence>
<gene>
    <name evidence="9" type="ORF">QBC38DRAFT_505697</name>
</gene>
<accession>A0AAN6YM10</accession>
<protein>
    <submittedName>
        <fullName evidence="9">Uncharacterized protein</fullName>
    </submittedName>
</protein>
<evidence type="ECO:0000259" key="8">
    <source>
        <dbReference type="Pfam" id="PF05649"/>
    </source>
</evidence>
<dbReference type="Gene3D" id="3.40.390.10">
    <property type="entry name" value="Collagenase (Catalytic Domain)"/>
    <property type="match status" value="1"/>
</dbReference>
<feature type="domain" description="Peptidase M13 N-terminal" evidence="8">
    <location>
        <begin position="35"/>
        <end position="429"/>
    </location>
</feature>
<dbReference type="PANTHER" id="PTHR11733:SF240">
    <property type="entry name" value="GH14155P-RELATED"/>
    <property type="match status" value="1"/>
</dbReference>
<dbReference type="Pfam" id="PF05649">
    <property type="entry name" value="Peptidase_M13_N"/>
    <property type="match status" value="1"/>
</dbReference>
<dbReference type="PROSITE" id="PS51885">
    <property type="entry name" value="NEPRILYSIN"/>
    <property type="match status" value="1"/>
</dbReference>
<comment type="cofactor">
    <cofactor evidence="1">
        <name>Zn(2+)</name>
        <dbReference type="ChEBI" id="CHEBI:29105"/>
    </cofactor>
</comment>
<evidence type="ECO:0000256" key="6">
    <source>
        <dbReference type="ARBA" id="ARBA00023049"/>
    </source>
</evidence>
<dbReference type="SUPFAM" id="SSF55486">
    <property type="entry name" value="Metalloproteases ('zincins'), catalytic domain"/>
    <property type="match status" value="1"/>
</dbReference>
<dbReference type="InterPro" id="IPR000718">
    <property type="entry name" value="Peptidase_M13"/>
</dbReference>
<dbReference type="GO" id="GO:0046872">
    <property type="term" value="F:metal ion binding"/>
    <property type="evidence" value="ECO:0007669"/>
    <property type="project" value="UniProtKB-KW"/>
</dbReference>
<keyword evidence="6" id="KW-0482">Metalloprotease</keyword>
<evidence type="ECO:0000256" key="2">
    <source>
        <dbReference type="ARBA" id="ARBA00022670"/>
    </source>
</evidence>
<keyword evidence="5" id="KW-0862">Zinc</keyword>
<sequence length="698" mass="77664">MGQFSSTQICSTDACINTGANVLMNLAPHWRQLDPCTNFEEMVCYGYRETHAESTTAGQDIGGTNTRALRRILEGSYQDATQFISSRLGARANVDEFNFNMLKQSYQACMNTDAIVKQGVTPLFQFARQVTTGWPVSAGDLNKTPAAADLDSFAKASVALGKAGILPWQLTTLGDPFESTVTLPALAGMALASKTYTDYSDQTKLEAFFALYNTTLSQLYPALNATIIEEIARGIVDFEAEIGKAIAGPAAADAEKIQKGADPITASFKRVSFSELATLAPELRLDKILLELMPAGYTPKNILLGQSYSWPIISATVKKQPVAVLQGWIAAKAATFFAEEVLAAPLSPEARDARWSKCVEFVVPQLKYVVDRFFYAHTMSDLGRDNALKMTKNIKAEFKKRLNKYLWMGQEAKQRAIKKVDNMIEEVGYQSQEPNVMLPDSLATYYSALNVTDDHISNLFSTTKFLLKVSQDKVAKPANRREWVRSTSIANAGYNRMLNAIFIHAGISRTPFFHADLPQYAQYGALGSIIGHEVTHGFDSIGSKWDENGNFQQWWDNATITAFDEKTQCFVDQYNKFQVEVGDGKKMPANGLFTLGENLSDAAGVSLAYDAWQNERKLMPDVWDQHLPGLEEFTHEQLFFIMFGNTWCSAQTDSKRLELLLGDEHALNKHRVLGVTSNTRAFKDAFKCKKKEPECELW</sequence>
<name>A0AAN6YM10_9PEZI</name>
<dbReference type="Gene3D" id="1.10.1380.10">
    <property type="entry name" value="Neutral endopeptidase , domain2"/>
    <property type="match status" value="1"/>
</dbReference>
<keyword evidence="4" id="KW-0378">Hydrolase</keyword>
<dbReference type="GO" id="GO:0004222">
    <property type="term" value="F:metalloendopeptidase activity"/>
    <property type="evidence" value="ECO:0007669"/>
    <property type="project" value="InterPro"/>
</dbReference>
<organism evidence="9 10">
    <name type="scientific">Podospora fimiseda</name>
    <dbReference type="NCBI Taxonomy" id="252190"/>
    <lineage>
        <taxon>Eukaryota</taxon>
        <taxon>Fungi</taxon>
        <taxon>Dikarya</taxon>
        <taxon>Ascomycota</taxon>
        <taxon>Pezizomycotina</taxon>
        <taxon>Sordariomycetes</taxon>
        <taxon>Sordariomycetidae</taxon>
        <taxon>Sordariales</taxon>
        <taxon>Podosporaceae</taxon>
        <taxon>Podospora</taxon>
    </lineage>
</organism>
<dbReference type="EMBL" id="MU865764">
    <property type="protein sequence ID" value="KAK4220486.1"/>
    <property type="molecule type" value="Genomic_DNA"/>
</dbReference>
<keyword evidence="2" id="KW-0645">Protease</keyword>